<gene>
    <name evidence="13" type="ORF">ABLV49_20250</name>
</gene>
<keyword evidence="5" id="KW-0808">Transferase</keyword>
<dbReference type="PRINTS" id="PR00344">
    <property type="entry name" value="BCTRLSENSOR"/>
</dbReference>
<keyword evidence="8" id="KW-0067">ATP-binding</keyword>
<evidence type="ECO:0000256" key="6">
    <source>
        <dbReference type="ARBA" id="ARBA00022741"/>
    </source>
</evidence>
<evidence type="ECO:0000256" key="1">
    <source>
        <dbReference type="ARBA" id="ARBA00000085"/>
    </source>
</evidence>
<keyword evidence="10" id="KW-0812">Transmembrane</keyword>
<dbReference type="PANTHER" id="PTHR42878:SF7">
    <property type="entry name" value="SENSOR HISTIDINE KINASE GLRK"/>
    <property type="match status" value="1"/>
</dbReference>
<dbReference type="GO" id="GO:0016020">
    <property type="term" value="C:membrane"/>
    <property type="evidence" value="ECO:0007669"/>
    <property type="project" value="UniProtKB-SubCell"/>
</dbReference>
<dbReference type="GO" id="GO:0005524">
    <property type="term" value="F:ATP binding"/>
    <property type="evidence" value="ECO:0007669"/>
    <property type="project" value="UniProtKB-KW"/>
</dbReference>
<dbReference type="GO" id="GO:0030295">
    <property type="term" value="F:protein kinase activator activity"/>
    <property type="evidence" value="ECO:0007669"/>
    <property type="project" value="TreeGrafter"/>
</dbReference>
<proteinExistence type="predicted"/>
<evidence type="ECO:0000259" key="11">
    <source>
        <dbReference type="PROSITE" id="PS50109"/>
    </source>
</evidence>
<dbReference type="GO" id="GO:0000156">
    <property type="term" value="F:phosphorelay response regulator activity"/>
    <property type="evidence" value="ECO:0007669"/>
    <property type="project" value="TreeGrafter"/>
</dbReference>
<dbReference type="InterPro" id="IPR005467">
    <property type="entry name" value="His_kinase_dom"/>
</dbReference>
<evidence type="ECO:0000256" key="3">
    <source>
        <dbReference type="ARBA" id="ARBA00012438"/>
    </source>
</evidence>
<reference evidence="13" key="1">
    <citation type="submission" date="2024-05" db="EMBL/GenBank/DDBJ databases">
        <authorList>
            <person name="Bunk B."/>
            <person name="Swiderski J."/>
            <person name="Sproer C."/>
            <person name="Thiel V."/>
        </authorList>
    </citation>
    <scope>NUCLEOTIDE SEQUENCE</scope>
    <source>
        <strain evidence="13">DSM 17735</strain>
    </source>
</reference>
<evidence type="ECO:0000256" key="2">
    <source>
        <dbReference type="ARBA" id="ARBA00004370"/>
    </source>
</evidence>
<comment type="catalytic activity">
    <reaction evidence="1">
        <text>ATP + protein L-histidine = ADP + protein N-phospho-L-histidine.</text>
        <dbReference type="EC" id="2.7.13.3"/>
    </reaction>
</comment>
<dbReference type="SUPFAM" id="SSF55874">
    <property type="entry name" value="ATPase domain of HSP90 chaperone/DNA topoisomerase II/histidine kinase"/>
    <property type="match status" value="1"/>
</dbReference>
<evidence type="ECO:0000256" key="5">
    <source>
        <dbReference type="ARBA" id="ARBA00022679"/>
    </source>
</evidence>
<keyword evidence="10" id="KW-1133">Transmembrane helix</keyword>
<feature type="domain" description="Histidine kinase" evidence="11">
    <location>
        <begin position="461"/>
        <end position="647"/>
    </location>
</feature>
<dbReference type="GO" id="GO:0007234">
    <property type="term" value="P:osmosensory signaling via phosphorelay pathway"/>
    <property type="evidence" value="ECO:0007669"/>
    <property type="project" value="TreeGrafter"/>
</dbReference>
<dbReference type="SUPFAM" id="SSF158472">
    <property type="entry name" value="HAMP domain-like"/>
    <property type="match status" value="1"/>
</dbReference>
<keyword evidence="7 13" id="KW-0418">Kinase</keyword>
<organism evidence="13">
    <name type="scientific">Polaromonas hydrogenivorans</name>
    <dbReference type="NCBI Taxonomy" id="335476"/>
    <lineage>
        <taxon>Bacteria</taxon>
        <taxon>Pseudomonadati</taxon>
        <taxon>Pseudomonadota</taxon>
        <taxon>Betaproteobacteria</taxon>
        <taxon>Burkholderiales</taxon>
        <taxon>Comamonadaceae</taxon>
        <taxon>Polaromonas</taxon>
    </lineage>
</organism>
<dbReference type="Pfam" id="PF00672">
    <property type="entry name" value="HAMP"/>
    <property type="match status" value="1"/>
</dbReference>
<evidence type="ECO:0000256" key="8">
    <source>
        <dbReference type="ARBA" id="ARBA00022840"/>
    </source>
</evidence>
<dbReference type="SMART" id="SM00304">
    <property type="entry name" value="HAMP"/>
    <property type="match status" value="1"/>
</dbReference>
<evidence type="ECO:0000313" key="13">
    <source>
        <dbReference type="EMBL" id="XBP72353.1"/>
    </source>
</evidence>
<dbReference type="SMART" id="SM00387">
    <property type="entry name" value="HATPase_c"/>
    <property type="match status" value="1"/>
</dbReference>
<keyword evidence="6" id="KW-0547">Nucleotide-binding</keyword>
<comment type="subcellular location">
    <subcellularLocation>
        <location evidence="2">Membrane</location>
    </subcellularLocation>
</comment>
<dbReference type="PROSITE" id="PS50109">
    <property type="entry name" value="HIS_KIN"/>
    <property type="match status" value="1"/>
</dbReference>
<dbReference type="Gene3D" id="6.10.340.10">
    <property type="match status" value="1"/>
</dbReference>
<name>A0AAU7LZG9_9BURK</name>
<evidence type="ECO:0000259" key="12">
    <source>
        <dbReference type="PROSITE" id="PS50885"/>
    </source>
</evidence>
<dbReference type="Gene3D" id="3.30.565.10">
    <property type="entry name" value="Histidine kinase-like ATPase, C-terminal domain"/>
    <property type="match status" value="1"/>
</dbReference>
<accession>A0AAU7LZG9</accession>
<dbReference type="CDD" id="cd06225">
    <property type="entry name" value="HAMP"/>
    <property type="match status" value="1"/>
</dbReference>
<dbReference type="AlphaFoldDB" id="A0AAU7LZG9"/>
<dbReference type="Pfam" id="PF02518">
    <property type="entry name" value="HATPase_c"/>
    <property type="match status" value="1"/>
</dbReference>
<evidence type="ECO:0000256" key="4">
    <source>
        <dbReference type="ARBA" id="ARBA00022553"/>
    </source>
</evidence>
<sequence length="652" mass="71082">MAWLRRSPSLKLELALGFGVVIALTLVLGVAAYLSEERSVLAVNKLLTIDNRMADLSLRSAQAMHKARRAESDLLLSLDELGLAAASERYEPLVQSSLIDMREYLTSIQILSTHPDILDNIKQIEAQIQQYESGFSTLLNLSKKLDQTAPEWEEKFRRMGPEAEALLKGVKGAHQQNLKDSFQNLRQHEDDFTSHRKELQLQLFQAGVTELRAQLQAPHPPGAEYQRLVTLLNDYAQIYQHYVEMVHAIQAVQHQYVQAALAMEPLLEDMHTTATMRAVQTRNGVESAASFTRWTILVTASIATFLGAIVAFLVSQRITGAVTKLITFSERVASGDFSARAQQSHEHEFAILARAMNQMAQSLENSRTELLAAARQAGMAEIATNVLHNVGNILNSVNVSADLLGSTLRTSRAQGLARAVQLMNEHAADLGEFLTLDDKGRLLPGYLAQLAQALAAEQQGMAEELARLIRSIDHIKDVVATQQSYAGSSSIVEPVQICALAEDALRMSGEALARHQVSVVKDFAQTPVLRLDRARVLQILVNLISNAKHAMDGVADRSHRLTLNIHVAGNADGSKSLRVCVSDEGEGISADNLTRIFAHGFTTRKAGHGFGLHSCALAARQMGGALTAHSDGPGRGATFTLELPIDTAQGAS</sequence>
<dbReference type="EMBL" id="CP157675">
    <property type="protein sequence ID" value="XBP72353.1"/>
    <property type="molecule type" value="Genomic_DNA"/>
</dbReference>
<dbReference type="PROSITE" id="PS50885">
    <property type="entry name" value="HAMP"/>
    <property type="match status" value="1"/>
</dbReference>
<keyword evidence="10" id="KW-0472">Membrane</keyword>
<keyword evidence="4" id="KW-0597">Phosphoprotein</keyword>
<dbReference type="InterPro" id="IPR004358">
    <property type="entry name" value="Sig_transdc_His_kin-like_C"/>
</dbReference>
<dbReference type="InterPro" id="IPR050351">
    <property type="entry name" value="BphY/WalK/GraS-like"/>
</dbReference>
<feature type="domain" description="HAMP" evidence="12">
    <location>
        <begin position="316"/>
        <end position="368"/>
    </location>
</feature>
<evidence type="ECO:0000256" key="10">
    <source>
        <dbReference type="SAM" id="Phobius"/>
    </source>
</evidence>
<evidence type="ECO:0000256" key="7">
    <source>
        <dbReference type="ARBA" id="ARBA00022777"/>
    </source>
</evidence>
<dbReference type="InterPro" id="IPR003660">
    <property type="entry name" value="HAMP_dom"/>
</dbReference>
<dbReference type="InterPro" id="IPR036890">
    <property type="entry name" value="HATPase_C_sf"/>
</dbReference>
<keyword evidence="9" id="KW-0902">Two-component regulatory system</keyword>
<dbReference type="GO" id="GO:0004673">
    <property type="term" value="F:protein histidine kinase activity"/>
    <property type="evidence" value="ECO:0007669"/>
    <property type="project" value="UniProtKB-EC"/>
</dbReference>
<dbReference type="PANTHER" id="PTHR42878">
    <property type="entry name" value="TWO-COMPONENT HISTIDINE KINASE"/>
    <property type="match status" value="1"/>
</dbReference>
<dbReference type="EC" id="2.7.13.3" evidence="3"/>
<dbReference type="InterPro" id="IPR003594">
    <property type="entry name" value="HATPase_dom"/>
</dbReference>
<feature type="transmembrane region" description="Helical" evidence="10">
    <location>
        <begin position="12"/>
        <end position="34"/>
    </location>
</feature>
<protein>
    <recommendedName>
        <fullName evidence="3">histidine kinase</fullName>
        <ecNumber evidence="3">2.7.13.3</ecNumber>
    </recommendedName>
</protein>
<evidence type="ECO:0000256" key="9">
    <source>
        <dbReference type="ARBA" id="ARBA00023012"/>
    </source>
</evidence>